<protein>
    <submittedName>
        <fullName evidence="4">ADP-ribosylglycohydrolase</fullName>
    </submittedName>
</protein>
<feature type="compositionally biased region" description="Polar residues" evidence="3">
    <location>
        <begin position="48"/>
        <end position="57"/>
    </location>
</feature>
<dbReference type="PANTHER" id="PTHR16222">
    <property type="entry name" value="ADP-RIBOSYLGLYCOHYDROLASE"/>
    <property type="match status" value="1"/>
</dbReference>
<evidence type="ECO:0000313" key="5">
    <source>
        <dbReference type="Proteomes" id="UP001205311"/>
    </source>
</evidence>
<keyword evidence="5" id="KW-1185">Reference proteome</keyword>
<evidence type="ECO:0000313" key="4">
    <source>
        <dbReference type="EMBL" id="MCP2260838.1"/>
    </source>
</evidence>
<dbReference type="PANTHER" id="PTHR16222:SF24">
    <property type="entry name" value="ADP-RIBOSYLHYDROLASE ARH3"/>
    <property type="match status" value="1"/>
</dbReference>
<accession>A0ABT1HZ85</accession>
<comment type="caution">
    <text evidence="4">The sequence shown here is derived from an EMBL/GenBank/DDBJ whole genome shotgun (WGS) entry which is preliminary data.</text>
</comment>
<dbReference type="SUPFAM" id="SSF101478">
    <property type="entry name" value="ADP-ribosylglycohydrolase"/>
    <property type="match status" value="1"/>
</dbReference>
<evidence type="ECO:0000256" key="3">
    <source>
        <dbReference type="SAM" id="MobiDB-lite"/>
    </source>
</evidence>
<sequence length="502" mass="55393">MDREKLIREHERPYPSPPDERPLRREMEGRNAPTRNDGQDPYPFAQSGGESPQSTGKSGEDARFLALWRRFWRDGERVHPDAEPFLLDVARSALGEEVRRRGIDEVPASDAASAGGQGEGEAPTPEQDASFQRSRFAYRFHGCLLGGAVGDALGARIAFTDLATIREKYGPDGFVDPGGFREHVNHATSNTQMALFTVSGLITAYDAARESDPVIARQTMPLYAYLGWLHTQGTPWRDLWPEPTRRLVPEEPSGWLVREPALHARRNPNPTCLAALREFGQNNRRGSLDHPLNNARDAGAAVRSAPVALWSDSPSEVFRVAAELAVLTHGHPTAYLSAAAFAVICHVLLRQESLPAAIQEAREHLRVWRGHEETLAALDEAVRLAAGDRPTPERIEERLGSGESAEQALGIAVCAALSCPDSYADAVVMAANHSGRSDYSAALCGSLMGAQHDVVGIPWQWWEPLDLRFLVDKVAHDVTAVFGYTFSTPDRSRRPVEHYLWR</sequence>
<keyword evidence="2" id="KW-0378">Hydrolase</keyword>
<feature type="compositionally biased region" description="Basic and acidic residues" evidence="3">
    <location>
        <begin position="1"/>
        <end position="29"/>
    </location>
</feature>
<dbReference type="InterPro" id="IPR036705">
    <property type="entry name" value="Ribosyl_crysJ1_sf"/>
</dbReference>
<comment type="similarity">
    <text evidence="1">Belongs to the ADP-ribosylglycohydrolase family.</text>
</comment>
<organism evidence="4 5">
    <name type="scientific">Streptoalloteichus tenebrarius (strain ATCC 17920 / DSM 40477 / JCM 4838 / CBS 697.72 / NBRC 16177 / NCIMB 11028 / NRRL B-12390 / A12253. 1 / ISP 5477)</name>
    <name type="common">Streptomyces tenebrarius</name>
    <dbReference type="NCBI Taxonomy" id="1933"/>
    <lineage>
        <taxon>Bacteria</taxon>
        <taxon>Bacillati</taxon>
        <taxon>Actinomycetota</taxon>
        <taxon>Actinomycetes</taxon>
        <taxon>Pseudonocardiales</taxon>
        <taxon>Pseudonocardiaceae</taxon>
        <taxon>Streptoalloteichus</taxon>
    </lineage>
</organism>
<reference evidence="4 5" key="1">
    <citation type="submission" date="2022-06" db="EMBL/GenBank/DDBJ databases">
        <title>Genomic Encyclopedia of Archaeal and Bacterial Type Strains, Phase II (KMG-II): from individual species to whole genera.</title>
        <authorList>
            <person name="Goeker M."/>
        </authorList>
    </citation>
    <scope>NUCLEOTIDE SEQUENCE [LARGE SCALE GENOMIC DNA]</scope>
    <source>
        <strain evidence="4 5">DSM 40477</strain>
    </source>
</reference>
<name>A0ABT1HZ85_STRSD</name>
<feature type="region of interest" description="Disordered" evidence="3">
    <location>
        <begin position="100"/>
        <end position="129"/>
    </location>
</feature>
<dbReference type="EMBL" id="JAMTCP010000032">
    <property type="protein sequence ID" value="MCP2260838.1"/>
    <property type="molecule type" value="Genomic_DNA"/>
</dbReference>
<feature type="region of interest" description="Disordered" evidence="3">
    <location>
        <begin position="1"/>
        <end position="60"/>
    </location>
</feature>
<dbReference type="InterPro" id="IPR050792">
    <property type="entry name" value="ADP-ribosylglycohydrolase"/>
</dbReference>
<evidence type="ECO:0000256" key="1">
    <source>
        <dbReference type="ARBA" id="ARBA00010702"/>
    </source>
</evidence>
<evidence type="ECO:0000256" key="2">
    <source>
        <dbReference type="ARBA" id="ARBA00022801"/>
    </source>
</evidence>
<dbReference type="Pfam" id="PF03747">
    <property type="entry name" value="ADP_ribosyl_GH"/>
    <property type="match status" value="1"/>
</dbReference>
<proteinExistence type="inferred from homology"/>
<gene>
    <name evidence="4" type="ORF">LX15_004558</name>
</gene>
<dbReference type="InterPro" id="IPR005502">
    <property type="entry name" value="Ribosyl_crysJ1"/>
</dbReference>
<dbReference type="Proteomes" id="UP001205311">
    <property type="component" value="Unassembled WGS sequence"/>
</dbReference>
<dbReference type="Gene3D" id="1.10.4080.10">
    <property type="entry name" value="ADP-ribosylation/Crystallin J1"/>
    <property type="match status" value="1"/>
</dbReference>